<accession>A0ABU2DQ61</accession>
<reference evidence="3 4" key="1">
    <citation type="submission" date="2023-09" db="EMBL/GenBank/DDBJ databases">
        <title>Description of three actinobacteria isolated from air of manufacturing shop in a pharmaceutical factory.</title>
        <authorList>
            <person name="Zhang D.-F."/>
        </authorList>
    </citation>
    <scope>NUCLEOTIDE SEQUENCE [LARGE SCALE GENOMIC DNA]</scope>
    <source>
        <strain evidence="3 4">LY-0111</strain>
    </source>
</reference>
<evidence type="ECO:0000256" key="1">
    <source>
        <dbReference type="SAM" id="MobiDB-lite"/>
    </source>
</evidence>
<sequence length="344" mass="35477">MAKRRFRGRAAMLRWFDLGTEVLHTHRATLNRLNVFPVPDSDTGDNMLATAQATRTAVEAADSEDFGDLLGLAGAEAMVQARGNSGTLLAVLLTGLSGPLRGADRLTLPSFAAALDAASVRAWSALSGPVAGTMLSVIDAVRDFVAQRAAEVQEPSSYLALEAALPEVVAQARRAVEQTEFQLPALRTAAVVDSGGAGLLLVFDALRAAVRVEEVDETLLDGLHGVAARDGADPAAGAQAGSEAGSVESSAEPVGDADVSGMVELMATVRLDPLGAAGIRHTLDELGDSVIVTPVEAEPDGAGTYRWRIHVHTDAPDTARAALAAAGQVEDSGVSPLHTGGVRP</sequence>
<dbReference type="InterPro" id="IPR036117">
    <property type="entry name" value="DhaL_dom_sf"/>
</dbReference>
<dbReference type="PANTHER" id="PTHR33434">
    <property type="entry name" value="DEGV DOMAIN-CONTAINING PROTEIN DR_1986-RELATED"/>
    <property type="match status" value="1"/>
</dbReference>
<dbReference type="Pfam" id="PF02734">
    <property type="entry name" value="Dak2"/>
    <property type="match status" value="1"/>
</dbReference>
<proteinExistence type="predicted"/>
<evidence type="ECO:0000259" key="2">
    <source>
        <dbReference type="PROSITE" id="PS51480"/>
    </source>
</evidence>
<dbReference type="SUPFAM" id="SSF101473">
    <property type="entry name" value="DhaL-like"/>
    <property type="match status" value="1"/>
</dbReference>
<dbReference type="InterPro" id="IPR048394">
    <property type="entry name" value="FakA-like_M"/>
</dbReference>
<feature type="domain" description="DhaL" evidence="2">
    <location>
        <begin position="10"/>
        <end position="208"/>
    </location>
</feature>
<gene>
    <name evidence="3" type="ORF">RIL96_03025</name>
</gene>
<dbReference type="RefSeq" id="WP_310547528.1">
    <property type="nucleotide sequence ID" value="NZ_JAVKGR010000002.1"/>
</dbReference>
<dbReference type="Gene3D" id="1.25.40.340">
    <property type="match status" value="1"/>
</dbReference>
<evidence type="ECO:0000313" key="3">
    <source>
        <dbReference type="EMBL" id="MDR8018536.1"/>
    </source>
</evidence>
<dbReference type="EMBL" id="JAVKGR010000002">
    <property type="protein sequence ID" value="MDR8018536.1"/>
    <property type="molecule type" value="Genomic_DNA"/>
</dbReference>
<name>A0ABU2DQ61_9MICC</name>
<organism evidence="3 4">
    <name type="scientific">Nesterenkonia aerolata</name>
    <dbReference type="NCBI Taxonomy" id="3074079"/>
    <lineage>
        <taxon>Bacteria</taxon>
        <taxon>Bacillati</taxon>
        <taxon>Actinomycetota</taxon>
        <taxon>Actinomycetes</taxon>
        <taxon>Micrococcales</taxon>
        <taxon>Micrococcaceae</taxon>
        <taxon>Nesterenkonia</taxon>
    </lineage>
</organism>
<protein>
    <submittedName>
        <fullName evidence="3">DAK2 domain-containing protein</fullName>
    </submittedName>
</protein>
<feature type="compositionally biased region" description="Low complexity" evidence="1">
    <location>
        <begin position="231"/>
        <end position="254"/>
    </location>
</feature>
<dbReference type="Proteomes" id="UP001251870">
    <property type="component" value="Unassembled WGS sequence"/>
</dbReference>
<dbReference type="InterPro" id="IPR050270">
    <property type="entry name" value="DegV_domain_contain"/>
</dbReference>
<dbReference type="Pfam" id="PF21645">
    <property type="entry name" value="FakA-like_M"/>
    <property type="match status" value="1"/>
</dbReference>
<evidence type="ECO:0000313" key="4">
    <source>
        <dbReference type="Proteomes" id="UP001251870"/>
    </source>
</evidence>
<dbReference type="PANTHER" id="PTHR33434:SF2">
    <property type="entry name" value="FATTY ACID-BINDING PROTEIN TM_1468"/>
    <property type="match status" value="1"/>
</dbReference>
<dbReference type="InterPro" id="IPR004007">
    <property type="entry name" value="DhaL_dom"/>
</dbReference>
<comment type="caution">
    <text evidence="3">The sequence shown here is derived from an EMBL/GenBank/DDBJ whole genome shotgun (WGS) entry which is preliminary data.</text>
</comment>
<dbReference type="PROSITE" id="PS51480">
    <property type="entry name" value="DHAL"/>
    <property type="match status" value="1"/>
</dbReference>
<dbReference type="SMART" id="SM01120">
    <property type="entry name" value="Dak2"/>
    <property type="match status" value="1"/>
</dbReference>
<keyword evidence="4" id="KW-1185">Reference proteome</keyword>
<feature type="region of interest" description="Disordered" evidence="1">
    <location>
        <begin position="231"/>
        <end position="255"/>
    </location>
</feature>